<protein>
    <recommendedName>
        <fullName evidence="3">DsrE family protein</fullName>
    </recommendedName>
</protein>
<dbReference type="InterPro" id="IPR003787">
    <property type="entry name" value="Sulphur_relay_DsrE/F-like"/>
</dbReference>
<dbReference type="RefSeq" id="WP_209458297.1">
    <property type="nucleotide sequence ID" value="NZ_JAGGKC010000003.1"/>
</dbReference>
<organism evidence="1 2">
    <name type="scientific">Youngiibacter multivorans</name>
    <dbReference type="NCBI Taxonomy" id="937251"/>
    <lineage>
        <taxon>Bacteria</taxon>
        <taxon>Bacillati</taxon>
        <taxon>Bacillota</taxon>
        <taxon>Clostridia</taxon>
        <taxon>Eubacteriales</taxon>
        <taxon>Clostridiaceae</taxon>
        <taxon>Youngiibacter</taxon>
    </lineage>
</organism>
<gene>
    <name evidence="1" type="ORF">J2Z34_000520</name>
</gene>
<name>A0ABS4G0I0_9CLOT</name>
<accession>A0ABS4G0I0</accession>
<evidence type="ECO:0000313" key="2">
    <source>
        <dbReference type="Proteomes" id="UP001519271"/>
    </source>
</evidence>
<sequence length="114" mass="12807">MDDKNKLHILWTNADMDTSRLMVMMYAKNSMLRSWWEEVTVIVWGATARLSAENAAIQEEIRLAQQAGVKFSACIACARELGVVSELEALGIEVKSWGPPLTELLKNNEKLITI</sequence>
<dbReference type="EMBL" id="JAGGKC010000003">
    <property type="protein sequence ID" value="MBP1918049.1"/>
    <property type="molecule type" value="Genomic_DNA"/>
</dbReference>
<dbReference type="Gene3D" id="3.40.1260.10">
    <property type="entry name" value="DsrEFH-like"/>
    <property type="match status" value="1"/>
</dbReference>
<reference evidence="1 2" key="1">
    <citation type="submission" date="2021-03" db="EMBL/GenBank/DDBJ databases">
        <title>Genomic Encyclopedia of Type Strains, Phase IV (KMG-IV): sequencing the most valuable type-strain genomes for metagenomic binning, comparative biology and taxonomic classification.</title>
        <authorList>
            <person name="Goeker M."/>
        </authorList>
    </citation>
    <scope>NUCLEOTIDE SEQUENCE [LARGE SCALE GENOMIC DNA]</scope>
    <source>
        <strain evidence="1 2">DSM 6139</strain>
    </source>
</reference>
<dbReference type="Pfam" id="PF02635">
    <property type="entry name" value="DsrE"/>
    <property type="match status" value="1"/>
</dbReference>
<keyword evidence="2" id="KW-1185">Reference proteome</keyword>
<dbReference type="InterPro" id="IPR027396">
    <property type="entry name" value="DsrEFH-like"/>
</dbReference>
<dbReference type="SUPFAM" id="SSF75169">
    <property type="entry name" value="DsrEFH-like"/>
    <property type="match status" value="1"/>
</dbReference>
<proteinExistence type="predicted"/>
<dbReference type="Proteomes" id="UP001519271">
    <property type="component" value="Unassembled WGS sequence"/>
</dbReference>
<comment type="caution">
    <text evidence="1">The sequence shown here is derived from an EMBL/GenBank/DDBJ whole genome shotgun (WGS) entry which is preliminary data.</text>
</comment>
<evidence type="ECO:0008006" key="3">
    <source>
        <dbReference type="Google" id="ProtNLM"/>
    </source>
</evidence>
<evidence type="ECO:0000313" key="1">
    <source>
        <dbReference type="EMBL" id="MBP1918049.1"/>
    </source>
</evidence>